<reference evidence="2 3" key="1">
    <citation type="submission" date="2024-01" db="EMBL/GenBank/DDBJ databases">
        <title>Genome assemblies of Stephania.</title>
        <authorList>
            <person name="Yang L."/>
        </authorList>
    </citation>
    <scope>NUCLEOTIDE SEQUENCE [LARGE SCALE GENOMIC DNA]</scope>
    <source>
        <strain evidence="2">QJT</strain>
        <tissue evidence="2">Leaf</tissue>
    </source>
</reference>
<dbReference type="EMBL" id="JBBNAE010000005">
    <property type="protein sequence ID" value="KAK9123321.1"/>
    <property type="molecule type" value="Genomic_DNA"/>
</dbReference>
<keyword evidence="3" id="KW-1185">Reference proteome</keyword>
<proteinExistence type="predicted"/>
<protein>
    <submittedName>
        <fullName evidence="2">Uncharacterized protein</fullName>
    </submittedName>
</protein>
<dbReference type="AlphaFoldDB" id="A0AAP0IX04"/>
<evidence type="ECO:0000313" key="2">
    <source>
        <dbReference type="EMBL" id="KAK9123321.1"/>
    </source>
</evidence>
<organism evidence="2 3">
    <name type="scientific">Stephania japonica</name>
    <dbReference type="NCBI Taxonomy" id="461633"/>
    <lineage>
        <taxon>Eukaryota</taxon>
        <taxon>Viridiplantae</taxon>
        <taxon>Streptophyta</taxon>
        <taxon>Embryophyta</taxon>
        <taxon>Tracheophyta</taxon>
        <taxon>Spermatophyta</taxon>
        <taxon>Magnoliopsida</taxon>
        <taxon>Ranunculales</taxon>
        <taxon>Menispermaceae</taxon>
        <taxon>Menispermoideae</taxon>
        <taxon>Cissampelideae</taxon>
        <taxon>Stephania</taxon>
    </lineage>
</organism>
<accession>A0AAP0IX04</accession>
<sequence>MKHLMSRKEQCRGGVDGDEARRATMEETTTSQPQTTRSSSGVVGGNVVEPENDPSPPFPGGLIDRSLLKSFNDHVATVI</sequence>
<feature type="region of interest" description="Disordered" evidence="1">
    <location>
        <begin position="1"/>
        <end position="65"/>
    </location>
</feature>
<gene>
    <name evidence="2" type="ORF">Sjap_012923</name>
</gene>
<feature type="compositionally biased region" description="Low complexity" evidence="1">
    <location>
        <begin position="26"/>
        <end position="48"/>
    </location>
</feature>
<evidence type="ECO:0000256" key="1">
    <source>
        <dbReference type="SAM" id="MobiDB-lite"/>
    </source>
</evidence>
<dbReference type="Proteomes" id="UP001417504">
    <property type="component" value="Unassembled WGS sequence"/>
</dbReference>
<feature type="compositionally biased region" description="Basic and acidic residues" evidence="1">
    <location>
        <begin position="1"/>
        <end position="11"/>
    </location>
</feature>
<evidence type="ECO:0000313" key="3">
    <source>
        <dbReference type="Proteomes" id="UP001417504"/>
    </source>
</evidence>
<comment type="caution">
    <text evidence="2">The sequence shown here is derived from an EMBL/GenBank/DDBJ whole genome shotgun (WGS) entry which is preliminary data.</text>
</comment>
<name>A0AAP0IX04_9MAGN</name>